<name>A0ABV6YDS1_9HYPH</name>
<protein>
    <submittedName>
        <fullName evidence="3">Sulfurtransferase</fullName>
        <ecNumber evidence="3">2.8.1.-</ecNumber>
    </submittedName>
</protein>
<accession>A0ABV6YDS1</accession>
<dbReference type="CDD" id="cd01448">
    <property type="entry name" value="TST_Repeat_1"/>
    <property type="match status" value="1"/>
</dbReference>
<organism evidence="3 4">
    <name type="scientific">Microvirga arabica</name>
    <dbReference type="NCBI Taxonomy" id="1128671"/>
    <lineage>
        <taxon>Bacteria</taxon>
        <taxon>Pseudomonadati</taxon>
        <taxon>Pseudomonadota</taxon>
        <taxon>Alphaproteobacteria</taxon>
        <taxon>Hyphomicrobiales</taxon>
        <taxon>Methylobacteriaceae</taxon>
        <taxon>Microvirga</taxon>
    </lineage>
</organism>
<proteinExistence type="predicted"/>
<dbReference type="PANTHER" id="PTHR43855">
    <property type="entry name" value="THIOSULFATE SULFURTRANSFERASE"/>
    <property type="match status" value="1"/>
</dbReference>
<evidence type="ECO:0000256" key="1">
    <source>
        <dbReference type="ARBA" id="ARBA00022737"/>
    </source>
</evidence>
<dbReference type="EC" id="2.8.1.-" evidence="3"/>
<dbReference type="Pfam" id="PF00581">
    <property type="entry name" value="Rhodanese"/>
    <property type="match status" value="2"/>
</dbReference>
<dbReference type="PANTHER" id="PTHR43855:SF1">
    <property type="entry name" value="THIOSULFATE SULFURTRANSFERASE"/>
    <property type="match status" value="1"/>
</dbReference>
<dbReference type="SUPFAM" id="SSF52821">
    <property type="entry name" value="Rhodanese/Cell cycle control phosphatase"/>
    <property type="match status" value="2"/>
</dbReference>
<evidence type="ECO:0000313" key="3">
    <source>
        <dbReference type="EMBL" id="MFC1459152.1"/>
    </source>
</evidence>
<dbReference type="Proteomes" id="UP001593940">
    <property type="component" value="Unassembled WGS sequence"/>
</dbReference>
<keyword evidence="3" id="KW-0808">Transferase</keyword>
<dbReference type="InterPro" id="IPR051126">
    <property type="entry name" value="Thiosulfate_sulfurtransferase"/>
</dbReference>
<feature type="domain" description="Rhodanese" evidence="2">
    <location>
        <begin position="167"/>
        <end position="279"/>
    </location>
</feature>
<reference evidence="3 4" key="1">
    <citation type="submission" date="2024-09" db="EMBL/GenBank/DDBJ databases">
        <title>Nodulacao em especies de Leguminosae Basais da Amazonia e Caracterizacao dos Rizobios e Bacterias Associadas aos Nodulos.</title>
        <authorList>
            <person name="Jambeiro I.C.A."/>
            <person name="Lopes I.S."/>
            <person name="Aguiar E.R.G.R."/>
            <person name="Santos A.F.J."/>
            <person name="Dos Santos J.M.F."/>
            <person name="Gross E."/>
        </authorList>
    </citation>
    <scope>NUCLEOTIDE SEQUENCE [LARGE SCALE GENOMIC DNA]</scope>
    <source>
        <strain evidence="3 4">BRUESC1165</strain>
    </source>
</reference>
<dbReference type="Gene3D" id="3.40.250.10">
    <property type="entry name" value="Rhodanese-like domain"/>
    <property type="match status" value="2"/>
</dbReference>
<feature type="domain" description="Rhodanese" evidence="2">
    <location>
        <begin position="17"/>
        <end position="136"/>
    </location>
</feature>
<evidence type="ECO:0000313" key="4">
    <source>
        <dbReference type="Proteomes" id="UP001593940"/>
    </source>
</evidence>
<keyword evidence="4" id="KW-1185">Reference proteome</keyword>
<dbReference type="CDD" id="cd01449">
    <property type="entry name" value="TST_Repeat_2"/>
    <property type="match status" value="1"/>
</dbReference>
<evidence type="ECO:0000259" key="2">
    <source>
        <dbReference type="PROSITE" id="PS50206"/>
    </source>
</evidence>
<sequence length="283" mass="29917">MKPSPLVSVEWLSDHLTVSSVLIVDIRSAENGGRAAFEAGHIPGAVHSDYAADGWRITEGGAGGLLPNAAHLSALLSHIGITPEHHVVIVSAGEAASDFSAAARVYWTLKAAGHQQVSILDGGLRAWQDAGQPVENGPSAPAANQPYPVRLTEDLRARADAVERSITGADATLLDGRSQAQFDGRERSPQAARAGHLPGAIHLDHSRAIQPGTGRLRPAAELEQLFEQVPPGPVISYCNTGHLASTNWFVLSEVLGRPHVTLYDGSMSEWTQDLERPVATNAG</sequence>
<dbReference type="GO" id="GO:0016740">
    <property type="term" value="F:transferase activity"/>
    <property type="evidence" value="ECO:0007669"/>
    <property type="project" value="UniProtKB-KW"/>
</dbReference>
<dbReference type="RefSeq" id="WP_377030891.1">
    <property type="nucleotide sequence ID" value="NZ_JBHOMY010000082.1"/>
</dbReference>
<keyword evidence="1" id="KW-0677">Repeat</keyword>
<dbReference type="InterPro" id="IPR036873">
    <property type="entry name" value="Rhodanese-like_dom_sf"/>
</dbReference>
<dbReference type="InterPro" id="IPR001763">
    <property type="entry name" value="Rhodanese-like_dom"/>
</dbReference>
<dbReference type="EMBL" id="JBHOMY010000082">
    <property type="protein sequence ID" value="MFC1459152.1"/>
    <property type="molecule type" value="Genomic_DNA"/>
</dbReference>
<dbReference type="PROSITE" id="PS50206">
    <property type="entry name" value="RHODANESE_3"/>
    <property type="match status" value="2"/>
</dbReference>
<comment type="caution">
    <text evidence="3">The sequence shown here is derived from an EMBL/GenBank/DDBJ whole genome shotgun (WGS) entry which is preliminary data.</text>
</comment>
<dbReference type="SMART" id="SM00450">
    <property type="entry name" value="RHOD"/>
    <property type="match status" value="2"/>
</dbReference>
<gene>
    <name evidence="3" type="ORF">ACETIH_21085</name>
</gene>